<keyword evidence="1" id="KW-1133">Transmembrane helix</keyword>
<protein>
    <submittedName>
        <fullName evidence="2">Uncharacterized protein</fullName>
    </submittedName>
</protein>
<dbReference type="EMBL" id="JAOYFB010000036">
    <property type="protein sequence ID" value="KAK4020049.1"/>
    <property type="molecule type" value="Genomic_DNA"/>
</dbReference>
<gene>
    <name evidence="2" type="ORF">OUZ56_002045</name>
</gene>
<feature type="transmembrane region" description="Helical" evidence="1">
    <location>
        <begin position="82"/>
        <end position="103"/>
    </location>
</feature>
<keyword evidence="3" id="KW-1185">Reference proteome</keyword>
<sequence>MVAGITEQKKLSLSTSRHASSRVYRFPHSAHYLVVSLVFSPDCQSAGSLQRFMYTTEIFSPSVKRSVDPSTIPPLLGRSSLYAVYLSLALCYATSAGSALLGFTAASGHLSSITPTLHSCLRF</sequence>
<proteinExistence type="predicted"/>
<reference evidence="2 3" key="1">
    <citation type="journal article" date="2023" name="Nucleic Acids Res.">
        <title>The hologenome of Daphnia magna reveals possible DNA methylation and microbiome-mediated evolution of the host genome.</title>
        <authorList>
            <person name="Chaturvedi A."/>
            <person name="Li X."/>
            <person name="Dhandapani V."/>
            <person name="Marshall H."/>
            <person name="Kissane S."/>
            <person name="Cuenca-Cambronero M."/>
            <person name="Asole G."/>
            <person name="Calvet F."/>
            <person name="Ruiz-Romero M."/>
            <person name="Marangio P."/>
            <person name="Guigo R."/>
            <person name="Rago D."/>
            <person name="Mirbahai L."/>
            <person name="Eastwood N."/>
            <person name="Colbourne J.K."/>
            <person name="Zhou J."/>
            <person name="Mallon E."/>
            <person name="Orsini L."/>
        </authorList>
    </citation>
    <scope>NUCLEOTIDE SEQUENCE [LARGE SCALE GENOMIC DNA]</scope>
    <source>
        <strain evidence="2">LRV0_1</strain>
    </source>
</reference>
<evidence type="ECO:0000313" key="2">
    <source>
        <dbReference type="EMBL" id="KAK4020049.1"/>
    </source>
</evidence>
<dbReference type="Proteomes" id="UP001234178">
    <property type="component" value="Unassembled WGS sequence"/>
</dbReference>
<accession>A0ABR0A4Y2</accession>
<organism evidence="2 3">
    <name type="scientific">Daphnia magna</name>
    <dbReference type="NCBI Taxonomy" id="35525"/>
    <lineage>
        <taxon>Eukaryota</taxon>
        <taxon>Metazoa</taxon>
        <taxon>Ecdysozoa</taxon>
        <taxon>Arthropoda</taxon>
        <taxon>Crustacea</taxon>
        <taxon>Branchiopoda</taxon>
        <taxon>Diplostraca</taxon>
        <taxon>Cladocera</taxon>
        <taxon>Anomopoda</taxon>
        <taxon>Daphniidae</taxon>
        <taxon>Daphnia</taxon>
    </lineage>
</organism>
<evidence type="ECO:0000313" key="3">
    <source>
        <dbReference type="Proteomes" id="UP001234178"/>
    </source>
</evidence>
<keyword evidence="1" id="KW-0472">Membrane</keyword>
<name>A0ABR0A4Y2_9CRUS</name>
<evidence type="ECO:0000256" key="1">
    <source>
        <dbReference type="SAM" id="Phobius"/>
    </source>
</evidence>
<comment type="caution">
    <text evidence="2">The sequence shown here is derived from an EMBL/GenBank/DDBJ whole genome shotgun (WGS) entry which is preliminary data.</text>
</comment>
<keyword evidence="1" id="KW-0812">Transmembrane</keyword>